<accession>A0A0C3E3M4</accession>
<name>A0A0C3E3M4_9AGAM</name>
<reference evidence="1 2" key="1">
    <citation type="submission" date="2014-04" db="EMBL/GenBank/DDBJ databases">
        <authorList>
            <consortium name="DOE Joint Genome Institute"/>
            <person name="Kuo A."/>
            <person name="Kohler A."/>
            <person name="Nagy L.G."/>
            <person name="Floudas D."/>
            <person name="Copeland A."/>
            <person name="Barry K.W."/>
            <person name="Cichocki N."/>
            <person name="Veneault-Fourrey C."/>
            <person name="LaButti K."/>
            <person name="Lindquist E.A."/>
            <person name="Lipzen A."/>
            <person name="Lundell T."/>
            <person name="Morin E."/>
            <person name="Murat C."/>
            <person name="Sun H."/>
            <person name="Tunlid A."/>
            <person name="Henrissat B."/>
            <person name="Grigoriev I.V."/>
            <person name="Hibbett D.S."/>
            <person name="Martin F."/>
            <person name="Nordberg H.P."/>
            <person name="Cantor M.N."/>
            <person name="Hua S.X."/>
        </authorList>
    </citation>
    <scope>NUCLEOTIDE SEQUENCE [LARGE SCALE GENOMIC DNA]</scope>
    <source>
        <strain evidence="1 2">Foug A</strain>
    </source>
</reference>
<proteinExistence type="predicted"/>
<dbReference type="OrthoDB" id="2687208at2759"/>
<reference evidence="2" key="2">
    <citation type="submission" date="2015-01" db="EMBL/GenBank/DDBJ databases">
        <title>Evolutionary Origins and Diversification of the Mycorrhizal Mutualists.</title>
        <authorList>
            <consortium name="DOE Joint Genome Institute"/>
            <consortium name="Mycorrhizal Genomics Consortium"/>
            <person name="Kohler A."/>
            <person name="Kuo A."/>
            <person name="Nagy L.G."/>
            <person name="Floudas D."/>
            <person name="Copeland A."/>
            <person name="Barry K.W."/>
            <person name="Cichocki N."/>
            <person name="Veneault-Fourrey C."/>
            <person name="LaButti K."/>
            <person name="Lindquist E.A."/>
            <person name="Lipzen A."/>
            <person name="Lundell T."/>
            <person name="Morin E."/>
            <person name="Murat C."/>
            <person name="Riley R."/>
            <person name="Ohm R."/>
            <person name="Sun H."/>
            <person name="Tunlid A."/>
            <person name="Henrissat B."/>
            <person name="Grigoriev I.V."/>
            <person name="Hibbett D.S."/>
            <person name="Martin F."/>
        </authorList>
    </citation>
    <scope>NUCLEOTIDE SEQUENCE [LARGE SCALE GENOMIC DNA]</scope>
    <source>
        <strain evidence="2">Foug A</strain>
    </source>
</reference>
<gene>
    <name evidence="1" type="ORF">SCLCIDRAFT_21317</name>
</gene>
<protein>
    <submittedName>
        <fullName evidence="1">Uncharacterized protein</fullName>
    </submittedName>
</protein>
<dbReference type="InParanoid" id="A0A0C3E3M4"/>
<organism evidence="1 2">
    <name type="scientific">Scleroderma citrinum Foug A</name>
    <dbReference type="NCBI Taxonomy" id="1036808"/>
    <lineage>
        <taxon>Eukaryota</taxon>
        <taxon>Fungi</taxon>
        <taxon>Dikarya</taxon>
        <taxon>Basidiomycota</taxon>
        <taxon>Agaricomycotina</taxon>
        <taxon>Agaricomycetes</taxon>
        <taxon>Agaricomycetidae</taxon>
        <taxon>Boletales</taxon>
        <taxon>Sclerodermatineae</taxon>
        <taxon>Sclerodermataceae</taxon>
        <taxon>Scleroderma</taxon>
    </lineage>
</organism>
<dbReference type="EMBL" id="KN822013">
    <property type="protein sequence ID" value="KIM67425.1"/>
    <property type="molecule type" value="Genomic_DNA"/>
</dbReference>
<evidence type="ECO:0000313" key="1">
    <source>
        <dbReference type="EMBL" id="KIM67425.1"/>
    </source>
</evidence>
<keyword evidence="2" id="KW-1185">Reference proteome</keyword>
<dbReference type="STRING" id="1036808.A0A0C3E3M4"/>
<evidence type="ECO:0000313" key="2">
    <source>
        <dbReference type="Proteomes" id="UP000053989"/>
    </source>
</evidence>
<dbReference type="Proteomes" id="UP000053989">
    <property type="component" value="Unassembled WGS sequence"/>
</dbReference>
<dbReference type="AlphaFoldDB" id="A0A0C3E3M4"/>
<sequence>MGGHEVDHTRPKPSPQNTIHHNKASLYPAHQQGFPVDLEFTGMALRPHCVGKVDVEVAEMNDLFKDVYEEVPKDVLCKVIMAQYAECEVTHYQVLSSTWELKRHERWKCFHSHCLNHFHEQNEDCQQRLEL</sequence>
<dbReference type="HOGENOM" id="CLU_122050_0_0_1"/>